<evidence type="ECO:0000256" key="1">
    <source>
        <dbReference type="ARBA" id="ARBA00022737"/>
    </source>
</evidence>
<dbReference type="PROSITE" id="PS50005">
    <property type="entry name" value="TPR"/>
    <property type="match status" value="1"/>
</dbReference>
<evidence type="ECO:0000259" key="4">
    <source>
        <dbReference type="Pfam" id="PF17109"/>
    </source>
</evidence>
<evidence type="ECO:0008006" key="8">
    <source>
        <dbReference type="Google" id="ProtNLM"/>
    </source>
</evidence>
<name>A0AAF0DC82_9EURO</name>
<dbReference type="Gene3D" id="1.25.40.10">
    <property type="entry name" value="Tetratricopeptide repeat domain"/>
    <property type="match status" value="1"/>
</dbReference>
<dbReference type="Proteomes" id="UP001219355">
    <property type="component" value="Chromosome 1"/>
</dbReference>
<reference evidence="6" key="1">
    <citation type="submission" date="2023-03" db="EMBL/GenBank/DDBJ databases">
        <title>Emydomyces testavorans Genome Sequence.</title>
        <authorList>
            <person name="Hoyer L."/>
        </authorList>
    </citation>
    <scope>NUCLEOTIDE SEQUENCE</scope>
    <source>
        <strain evidence="6">16-2883</strain>
    </source>
</reference>
<keyword evidence="1" id="KW-0677">Repeat</keyword>
<keyword evidence="2" id="KW-0802">TPR repeat</keyword>
<dbReference type="SMART" id="SM00028">
    <property type="entry name" value="TPR"/>
    <property type="match status" value="3"/>
</dbReference>
<feature type="domain" description="Nephrocystin 3-like N-terminal" evidence="5">
    <location>
        <begin position="299"/>
        <end position="473"/>
    </location>
</feature>
<dbReference type="PANTHER" id="PTHR10039:SF17">
    <property type="entry name" value="FUNGAL STAND N-TERMINAL GOODBYE DOMAIN-CONTAINING PROTEIN-RELATED"/>
    <property type="match status" value="1"/>
</dbReference>
<feature type="compositionally biased region" description="Acidic residues" evidence="3">
    <location>
        <begin position="1301"/>
        <end position="1315"/>
    </location>
</feature>
<dbReference type="InterPro" id="IPR011990">
    <property type="entry name" value="TPR-like_helical_dom_sf"/>
</dbReference>
<dbReference type="InterPro" id="IPR056884">
    <property type="entry name" value="NPHP3-like_N"/>
</dbReference>
<organism evidence="6 7">
    <name type="scientific">Emydomyces testavorans</name>
    <dbReference type="NCBI Taxonomy" id="2070801"/>
    <lineage>
        <taxon>Eukaryota</taxon>
        <taxon>Fungi</taxon>
        <taxon>Dikarya</taxon>
        <taxon>Ascomycota</taxon>
        <taxon>Pezizomycotina</taxon>
        <taxon>Eurotiomycetes</taxon>
        <taxon>Eurotiomycetidae</taxon>
        <taxon>Onygenales</taxon>
        <taxon>Nannizziopsiaceae</taxon>
        <taxon>Emydomyces</taxon>
    </lineage>
</organism>
<feature type="domain" description="Fungal STAND N-terminal Goodbye" evidence="4">
    <location>
        <begin position="16"/>
        <end position="133"/>
    </location>
</feature>
<evidence type="ECO:0000259" key="5">
    <source>
        <dbReference type="Pfam" id="PF24883"/>
    </source>
</evidence>
<accession>A0AAF0DC82</accession>
<dbReference type="Gene3D" id="3.40.50.300">
    <property type="entry name" value="P-loop containing nucleotide triphosphate hydrolases"/>
    <property type="match status" value="1"/>
</dbReference>
<gene>
    <name evidence="6" type="ORF">PRK78_001279</name>
</gene>
<evidence type="ECO:0000256" key="3">
    <source>
        <dbReference type="SAM" id="MobiDB-lite"/>
    </source>
</evidence>
<dbReference type="Pfam" id="PF17109">
    <property type="entry name" value="Goodbye"/>
    <property type="match status" value="1"/>
</dbReference>
<sequence length="1489" mass="170461">MGAPVIIDEEDLDQMWNEAQIEFQKISGRDPKTFAVLRVDEVIAKISQKKEADEKANARYKRAKDIVNKTLLCIQNLGSIAADAASKAFAPSTLCFNAVSYLITTAQHYSKIFDGVSDLFDRISAFLDRFEVYARSKTMGVQIDLHLRRIIHELLRSFMRICALSIKICKQSKVLLALEVFSFGTDKGVSEELSRLETLVQRETGMSVALILESVKVNESKVATGFAETKGSLKTIDSKVDGITGQLAGVSSYLEKAEQLKEADGLSKRNREKIKHALKIEKEMWRSDQEEFVRTLVPGSGEWLFTDPQFVAWVDKEGYADPILSFEAREGFGKSYLCSTAIRRLFQLYPPSNKEARVSVAYYFFQKDNKDEKSVNKALRAIIWQLTQHDAVYQKSVAGACDKPEEFGNTLELWKQLVVQFSAKTEATVFVVLDGIDEAETETGHPLIQILRDVSLFAAEKRPLSLRLLISGRPRSFLEINKTPNIAMSTIQLGTCNKEDILKYVEIRLETMEIFKKSDQSDIQELKERVRTELTDGARGDFFKLNYMLTEISKKRRRKEVEEVLEHADEDRQATIGREIERLRQTLGYEDIQDLNELLTWVIGAKQWPLLTTLEGALFVKNGENSLMPLEEQVREKYSALLEVSEYQTLTITSDSIIEHFRMKAQQEAVEEATHTALHESEVAIIKRFLRNVCDEELFNKFGFEEFFQRKLSHKSTSIHVDLENMHAHILLSSLKAICGEKRSEVTQLLEYSFYWLPDHLNEVDLALTPPGPKSTIGSQLIKLFLEEKYVDRWWTEERMWMRTWWVYDDDYSNIVLEWFKDSAVVKGLTEEQRKWVHGLTSSSSPDDDLLKPIAKIMAKRWLQTCGLWFVKDIYWWLLGYITKIQKRIGEGERVTGDVQPTLEQILDVEKWAMKELDVTEQDSLWAVQMAITLRHYGFYEQAIERSTISKNLEASNWRAQFCLAQTHALQGEYKPALEVLAEVIEMFRKDEKLMEQWCSVFYEDILYYLGEWNVELHEYEAAMEAFREIQAHDPDSYEPVLRIILILEAKEAYVEIIERLQSMGNEVNEEGLTRLVAMAHQYADSRLYHQTITKAGRAAHKLETIKETYQIAVEAAKSSESRLTALTALRYWYALSLYYDYPDHDAHEEAIAVWEQNVASIPRISNQTISNVRWSTVAKLASVYLQEAKEAGFNTNVAETYRNKLIFLSSSNRAASDDDYYLHIDAKLMLARFYHLMGDKQKAIETLRGHIKLALDILDDDDETNDWQGFKRLSVCLSHVDDDVNALAAWSLLGPILDNPQDDSDEDEDEEVASESEKSELGAPNGNVEEKDKETSSQTHAGEDEDDDEEEEETSEHVDGDALASALHEASANKPSPSNTSLNRDSSGLQGHLHFVCDGACGREWFYADDTYACKDCLDVQFGSECYEKLKAGTLEQKVCSKDHSFLYVPRWDSEAAEKVPEGHVRVGDDVIPIQSWLVKIRKEYGFD</sequence>
<feature type="region of interest" description="Disordered" evidence="3">
    <location>
        <begin position="1296"/>
        <end position="1361"/>
    </location>
</feature>
<dbReference type="InterPro" id="IPR019734">
    <property type="entry name" value="TPR_rpt"/>
</dbReference>
<feature type="compositionally biased region" description="Acidic residues" evidence="3">
    <location>
        <begin position="1344"/>
        <end position="1355"/>
    </location>
</feature>
<dbReference type="Pfam" id="PF24883">
    <property type="entry name" value="NPHP3_N"/>
    <property type="match status" value="1"/>
</dbReference>
<feature type="repeat" description="TPR" evidence="2">
    <location>
        <begin position="1004"/>
        <end position="1037"/>
    </location>
</feature>
<keyword evidence="7" id="KW-1185">Reference proteome</keyword>
<dbReference type="InterPro" id="IPR031350">
    <property type="entry name" value="Goodbye_dom"/>
</dbReference>
<proteinExistence type="predicted"/>
<evidence type="ECO:0000256" key="2">
    <source>
        <dbReference type="PROSITE-ProRule" id="PRU00339"/>
    </source>
</evidence>
<protein>
    <recommendedName>
        <fullName evidence="8">Fungal STAND N-terminal Goodbye domain-containing protein</fullName>
    </recommendedName>
</protein>
<dbReference type="PANTHER" id="PTHR10039">
    <property type="entry name" value="AMELOGENIN"/>
    <property type="match status" value="1"/>
</dbReference>
<dbReference type="InterPro" id="IPR027417">
    <property type="entry name" value="P-loop_NTPase"/>
</dbReference>
<evidence type="ECO:0000313" key="7">
    <source>
        <dbReference type="Proteomes" id="UP001219355"/>
    </source>
</evidence>
<dbReference type="EMBL" id="CP120627">
    <property type="protein sequence ID" value="WEW55846.1"/>
    <property type="molecule type" value="Genomic_DNA"/>
</dbReference>
<evidence type="ECO:0000313" key="6">
    <source>
        <dbReference type="EMBL" id="WEW55846.1"/>
    </source>
</evidence>
<dbReference type="SUPFAM" id="SSF48452">
    <property type="entry name" value="TPR-like"/>
    <property type="match status" value="1"/>
</dbReference>